<sequence>MATDGLTIPVTLHTRDERRRAERFAAAMPVSVDGNAGTTEDLSSSGLSFLADHSYEPGARVEVVIEYLLDGHQYPLTCQAEVVRVERVGERYRVGARLAAQSRLEDIQVADAGAVEPAPGVARPHLRRVD</sequence>
<feature type="domain" description="PilZ" evidence="1">
    <location>
        <begin position="17"/>
        <end position="98"/>
    </location>
</feature>
<dbReference type="Gene3D" id="2.40.10.220">
    <property type="entry name" value="predicted glycosyltransferase like domains"/>
    <property type="match status" value="1"/>
</dbReference>
<accession>A0ABR9S3I3</accession>
<comment type="caution">
    <text evidence="2">The sequence shown here is derived from an EMBL/GenBank/DDBJ whole genome shotgun (WGS) entry which is preliminary data.</text>
</comment>
<keyword evidence="3" id="KW-1185">Reference proteome</keyword>
<protein>
    <submittedName>
        <fullName evidence="2">PilZ domain-containing protein</fullName>
    </submittedName>
</protein>
<dbReference type="RefSeq" id="WP_193676676.1">
    <property type="nucleotide sequence ID" value="NZ_JADDIV010000003.1"/>
</dbReference>
<proteinExistence type="predicted"/>
<evidence type="ECO:0000313" key="3">
    <source>
        <dbReference type="Proteomes" id="UP000806285"/>
    </source>
</evidence>
<dbReference type="EMBL" id="JADDIV010000003">
    <property type="protein sequence ID" value="MBE7368061.1"/>
    <property type="molecule type" value="Genomic_DNA"/>
</dbReference>
<dbReference type="Proteomes" id="UP000806285">
    <property type="component" value="Unassembled WGS sequence"/>
</dbReference>
<evidence type="ECO:0000313" key="2">
    <source>
        <dbReference type="EMBL" id="MBE7368061.1"/>
    </source>
</evidence>
<name>A0ABR9S3I3_9BURK</name>
<dbReference type="Pfam" id="PF07238">
    <property type="entry name" value="PilZ"/>
    <property type="match status" value="1"/>
</dbReference>
<evidence type="ECO:0000259" key="1">
    <source>
        <dbReference type="Pfam" id="PF07238"/>
    </source>
</evidence>
<reference evidence="2 3" key="1">
    <citation type="submission" date="2020-10" db="EMBL/GenBank/DDBJ databases">
        <title>Ramlibacter sp. HM2 16S ribosomal RNA gene Genome sequencing and assembly.</title>
        <authorList>
            <person name="Kang M."/>
        </authorList>
    </citation>
    <scope>NUCLEOTIDE SEQUENCE [LARGE SCALE GENOMIC DNA]</scope>
    <source>
        <strain evidence="2 3">HM2</strain>
    </source>
</reference>
<dbReference type="SUPFAM" id="SSF141371">
    <property type="entry name" value="PilZ domain-like"/>
    <property type="match status" value="1"/>
</dbReference>
<organism evidence="2 3">
    <name type="scientific">Ramlibacter pallidus</name>
    <dbReference type="NCBI Taxonomy" id="2780087"/>
    <lineage>
        <taxon>Bacteria</taxon>
        <taxon>Pseudomonadati</taxon>
        <taxon>Pseudomonadota</taxon>
        <taxon>Betaproteobacteria</taxon>
        <taxon>Burkholderiales</taxon>
        <taxon>Comamonadaceae</taxon>
        <taxon>Ramlibacter</taxon>
    </lineage>
</organism>
<gene>
    <name evidence="2" type="ORF">IM787_10820</name>
</gene>
<dbReference type="InterPro" id="IPR009875">
    <property type="entry name" value="PilZ_domain"/>
</dbReference>